<dbReference type="EMBL" id="CM055102">
    <property type="protein sequence ID" value="KAJ7538488.1"/>
    <property type="molecule type" value="Genomic_DNA"/>
</dbReference>
<reference evidence="2" key="1">
    <citation type="journal article" date="2024" name="Proc. Natl. Acad. Sci. U.S.A.">
        <title>Extraordinary preservation of gene collinearity over three hundred million years revealed in homosporous lycophytes.</title>
        <authorList>
            <person name="Li C."/>
            <person name="Wickell D."/>
            <person name="Kuo L.Y."/>
            <person name="Chen X."/>
            <person name="Nie B."/>
            <person name="Liao X."/>
            <person name="Peng D."/>
            <person name="Ji J."/>
            <person name="Jenkins J."/>
            <person name="Williams M."/>
            <person name="Shu S."/>
            <person name="Plott C."/>
            <person name="Barry K."/>
            <person name="Rajasekar S."/>
            <person name="Grimwood J."/>
            <person name="Han X."/>
            <person name="Sun S."/>
            <person name="Hou Z."/>
            <person name="He W."/>
            <person name="Dai G."/>
            <person name="Sun C."/>
            <person name="Schmutz J."/>
            <person name="Leebens-Mack J.H."/>
            <person name="Li F.W."/>
            <person name="Wang L."/>
        </authorList>
    </citation>
    <scope>NUCLEOTIDE SEQUENCE [LARGE SCALE GENOMIC DNA]</scope>
    <source>
        <strain evidence="2">cv. PW_Plant_1</strain>
    </source>
</reference>
<keyword evidence="2" id="KW-1185">Reference proteome</keyword>
<gene>
    <name evidence="1" type="ORF">O6H91_11G050300</name>
</gene>
<dbReference type="Proteomes" id="UP001162992">
    <property type="component" value="Chromosome 11"/>
</dbReference>
<evidence type="ECO:0000313" key="2">
    <source>
        <dbReference type="Proteomes" id="UP001162992"/>
    </source>
</evidence>
<sequence length="422" mass="47674">MFDESLLAPYFLSLVERTLALLCTLRNKVEMKPTNPTINKRFSEEHLLASSSEDFGKSSHFYPEHLMTSSLSCCLPLYEDDTSAFDNQQSENLSPDKQLSKNFGTNDKAYEASLQNKNYTSRVPVKYTHHVVRSEDFDGNKTINEYVRECKLGTGSYGKVVLHRSKIDGKLYAIKIFNKSRLRKLRVAPSETALMDVQREVDIMKQLDHPNIVNLVEVIDDPESDYLYMVLEYVEGRWIFEGSGPLGGIGESVARKYFRDAASGLMYLHSRNIVHGDIKPENLLISSDGQIKIGDFSVSRTFENNNDLLRRSPGTPVFTAPECCLGSTYHGKAADIWALGVTLYCMVLGNYPFVGESLQDTYDKIVHSHLYLPEDLNADLRNLLEGLLCKDPLQRMKLDAVACHPWVVKCCGPLQEEFSQGI</sequence>
<organism evidence="1 2">
    <name type="scientific">Diphasiastrum complanatum</name>
    <name type="common">Issler's clubmoss</name>
    <name type="synonym">Lycopodium complanatum</name>
    <dbReference type="NCBI Taxonomy" id="34168"/>
    <lineage>
        <taxon>Eukaryota</taxon>
        <taxon>Viridiplantae</taxon>
        <taxon>Streptophyta</taxon>
        <taxon>Embryophyta</taxon>
        <taxon>Tracheophyta</taxon>
        <taxon>Lycopodiopsida</taxon>
        <taxon>Lycopodiales</taxon>
        <taxon>Lycopodiaceae</taxon>
        <taxon>Lycopodioideae</taxon>
        <taxon>Diphasiastrum</taxon>
    </lineage>
</organism>
<accession>A0ACC2C904</accession>
<evidence type="ECO:0000313" key="1">
    <source>
        <dbReference type="EMBL" id="KAJ7538488.1"/>
    </source>
</evidence>
<proteinExistence type="predicted"/>
<comment type="caution">
    <text evidence="1">The sequence shown here is derived from an EMBL/GenBank/DDBJ whole genome shotgun (WGS) entry which is preliminary data.</text>
</comment>
<protein>
    <submittedName>
        <fullName evidence="1">Uncharacterized protein</fullName>
    </submittedName>
</protein>
<name>A0ACC2C904_DIPCM</name>